<reference evidence="2" key="1">
    <citation type="submission" date="2023-07" db="EMBL/GenBank/DDBJ databases">
        <authorList>
            <consortium name="CYATHOMIX"/>
        </authorList>
    </citation>
    <scope>NUCLEOTIDE SEQUENCE</scope>
    <source>
        <strain evidence="2">N/A</strain>
    </source>
</reference>
<proteinExistence type="predicted"/>
<keyword evidence="1" id="KW-0175">Coiled coil</keyword>
<dbReference type="EMBL" id="CATQJL010000326">
    <property type="protein sequence ID" value="CAJ0610502.1"/>
    <property type="molecule type" value="Genomic_DNA"/>
</dbReference>
<sequence>MADNYEIELLSEERSNLLKVAEEHKKQLISANTKIEKLKHEKEELKTRELFSRLNKMRDEVDEKSREINKLKKENELLTEAMENYRKKNGK</sequence>
<evidence type="ECO:0000313" key="3">
    <source>
        <dbReference type="Proteomes" id="UP001176961"/>
    </source>
</evidence>
<name>A0AA36HGY8_CYLNA</name>
<dbReference type="Proteomes" id="UP001176961">
    <property type="component" value="Unassembled WGS sequence"/>
</dbReference>
<organism evidence="2 3">
    <name type="scientific">Cylicocyclus nassatus</name>
    <name type="common">Nematode worm</name>
    <dbReference type="NCBI Taxonomy" id="53992"/>
    <lineage>
        <taxon>Eukaryota</taxon>
        <taxon>Metazoa</taxon>
        <taxon>Ecdysozoa</taxon>
        <taxon>Nematoda</taxon>
        <taxon>Chromadorea</taxon>
        <taxon>Rhabditida</taxon>
        <taxon>Rhabditina</taxon>
        <taxon>Rhabditomorpha</taxon>
        <taxon>Strongyloidea</taxon>
        <taxon>Strongylidae</taxon>
        <taxon>Cylicocyclus</taxon>
    </lineage>
</organism>
<accession>A0AA36HGY8</accession>
<evidence type="ECO:0000313" key="2">
    <source>
        <dbReference type="EMBL" id="CAJ0610502.1"/>
    </source>
</evidence>
<keyword evidence="3" id="KW-1185">Reference proteome</keyword>
<gene>
    <name evidence="2" type="ORF">CYNAS_LOCUS22485</name>
</gene>
<feature type="coiled-coil region" evidence="1">
    <location>
        <begin position="7"/>
        <end position="88"/>
    </location>
</feature>
<evidence type="ECO:0000256" key="1">
    <source>
        <dbReference type="SAM" id="Coils"/>
    </source>
</evidence>
<comment type="caution">
    <text evidence="2">The sequence shown here is derived from an EMBL/GenBank/DDBJ whole genome shotgun (WGS) entry which is preliminary data.</text>
</comment>
<dbReference type="AlphaFoldDB" id="A0AA36HGY8"/>
<protein>
    <submittedName>
        <fullName evidence="2">Uncharacterized protein</fullName>
    </submittedName>
</protein>